<comment type="caution">
    <text evidence="2">The sequence shown here is derived from an EMBL/GenBank/DDBJ whole genome shotgun (WGS) entry which is preliminary data.</text>
</comment>
<feature type="domain" description="Tail specific protease" evidence="1">
    <location>
        <begin position="19"/>
        <end position="70"/>
    </location>
</feature>
<sequence>QNTLRKEMPADTLQAIHALPSFSGTFATILKEIKKNRSEYLIIDLRGNSGGWTPIVLATLYQLYGYKYLQEDMDTEYYRIVSPLYMNKLEVTLEEFNNRYGTDYNFGDYTFSMEEQEDVPLDTLRRQ</sequence>
<evidence type="ECO:0000259" key="1">
    <source>
        <dbReference type="Pfam" id="PF03572"/>
    </source>
</evidence>
<dbReference type="GO" id="GO:0006508">
    <property type="term" value="P:proteolysis"/>
    <property type="evidence" value="ECO:0007669"/>
    <property type="project" value="InterPro"/>
</dbReference>
<reference evidence="2" key="1">
    <citation type="submission" date="2023-03" db="EMBL/GenBank/DDBJ databases">
        <title>DFI Biobank Strains.</title>
        <authorList>
            <person name="Mostad J."/>
            <person name="Paddock L."/>
            <person name="Medina S."/>
            <person name="Waligurski E."/>
            <person name="Barat B."/>
            <person name="Smith R."/>
            <person name="Burgo V."/>
            <person name="Metcalfe C."/>
            <person name="Woodson C."/>
            <person name="Sundararajan A."/>
            <person name="Ramaswamy R."/>
            <person name="Lin H."/>
            <person name="Pamer E.G."/>
        </authorList>
    </citation>
    <scope>NUCLEOTIDE SEQUENCE</scope>
    <source>
        <strain evidence="2">DFI.9.5</strain>
    </source>
</reference>
<dbReference type="AlphaFoldDB" id="A0AAW6MC24"/>
<evidence type="ECO:0000313" key="2">
    <source>
        <dbReference type="EMBL" id="MDE8697692.1"/>
    </source>
</evidence>
<evidence type="ECO:0000313" key="3">
    <source>
        <dbReference type="Proteomes" id="UP001221924"/>
    </source>
</evidence>
<proteinExistence type="predicted"/>
<dbReference type="SUPFAM" id="SSF52096">
    <property type="entry name" value="ClpP/crotonase"/>
    <property type="match status" value="1"/>
</dbReference>
<protein>
    <submittedName>
        <fullName evidence="2">S41 family peptidase</fullName>
    </submittedName>
</protein>
<dbReference type="Proteomes" id="UP001221924">
    <property type="component" value="Unassembled WGS sequence"/>
</dbReference>
<accession>A0AAW6MC24</accession>
<name>A0AAW6MC24_9BACE</name>
<dbReference type="InterPro" id="IPR029045">
    <property type="entry name" value="ClpP/crotonase-like_dom_sf"/>
</dbReference>
<dbReference type="EMBL" id="JARFID010000152">
    <property type="protein sequence ID" value="MDE8697692.1"/>
    <property type="molecule type" value="Genomic_DNA"/>
</dbReference>
<dbReference type="InterPro" id="IPR005151">
    <property type="entry name" value="Tail-specific_protease"/>
</dbReference>
<feature type="non-terminal residue" evidence="2">
    <location>
        <position position="127"/>
    </location>
</feature>
<dbReference type="RefSeq" id="WP_275202839.1">
    <property type="nucleotide sequence ID" value="NZ_JARFID010000152.1"/>
</dbReference>
<feature type="non-terminal residue" evidence="2">
    <location>
        <position position="1"/>
    </location>
</feature>
<dbReference type="GO" id="GO:0008236">
    <property type="term" value="F:serine-type peptidase activity"/>
    <property type="evidence" value="ECO:0007669"/>
    <property type="project" value="InterPro"/>
</dbReference>
<dbReference type="Pfam" id="PF03572">
    <property type="entry name" value="Peptidase_S41"/>
    <property type="match status" value="1"/>
</dbReference>
<gene>
    <name evidence="2" type="ORF">PZH42_26835</name>
</gene>
<dbReference type="Gene3D" id="3.90.226.10">
    <property type="entry name" value="2-enoyl-CoA Hydratase, Chain A, domain 1"/>
    <property type="match status" value="1"/>
</dbReference>
<organism evidence="2 3">
    <name type="scientific">Bacteroides cellulosilyticus</name>
    <dbReference type="NCBI Taxonomy" id="246787"/>
    <lineage>
        <taxon>Bacteria</taxon>
        <taxon>Pseudomonadati</taxon>
        <taxon>Bacteroidota</taxon>
        <taxon>Bacteroidia</taxon>
        <taxon>Bacteroidales</taxon>
        <taxon>Bacteroidaceae</taxon>
        <taxon>Bacteroides</taxon>
    </lineage>
</organism>